<dbReference type="EMBL" id="JYDR01000106">
    <property type="protein sequence ID" value="KRY68656.1"/>
    <property type="molecule type" value="Genomic_DNA"/>
</dbReference>
<accession>A0A0V1E473</accession>
<sequence length="106" mass="12488">MNNSFFLRQKVLIDRGDKADFQDHSLLKLHFLVLHYTFVQKQKQQYCIIQLEILVSFTCQNKSIFSARFFSPPIPATPTWQTRSDCEECRSTVVCNRVSMQKNIQI</sequence>
<protein>
    <submittedName>
        <fullName evidence="1">Uncharacterized protein</fullName>
    </submittedName>
</protein>
<dbReference type="AlphaFoldDB" id="A0A0V1E473"/>
<name>A0A0V1E473_TRIPS</name>
<organism evidence="1 2">
    <name type="scientific">Trichinella pseudospiralis</name>
    <name type="common">Parasitic roundworm</name>
    <dbReference type="NCBI Taxonomy" id="6337"/>
    <lineage>
        <taxon>Eukaryota</taxon>
        <taxon>Metazoa</taxon>
        <taxon>Ecdysozoa</taxon>
        <taxon>Nematoda</taxon>
        <taxon>Enoplea</taxon>
        <taxon>Dorylaimia</taxon>
        <taxon>Trichinellida</taxon>
        <taxon>Trichinellidae</taxon>
        <taxon>Trichinella</taxon>
    </lineage>
</organism>
<dbReference type="Proteomes" id="UP000054632">
    <property type="component" value="Unassembled WGS sequence"/>
</dbReference>
<evidence type="ECO:0000313" key="2">
    <source>
        <dbReference type="Proteomes" id="UP000054632"/>
    </source>
</evidence>
<reference evidence="1 2" key="1">
    <citation type="submission" date="2015-01" db="EMBL/GenBank/DDBJ databases">
        <title>Evolution of Trichinella species and genotypes.</title>
        <authorList>
            <person name="Korhonen P.K."/>
            <person name="Edoardo P."/>
            <person name="Giuseppe L.R."/>
            <person name="Gasser R.B."/>
        </authorList>
    </citation>
    <scope>NUCLEOTIDE SEQUENCE [LARGE SCALE GENOMIC DNA]</scope>
    <source>
        <strain evidence="1">ISS13</strain>
    </source>
</reference>
<evidence type="ECO:0000313" key="1">
    <source>
        <dbReference type="EMBL" id="KRY68656.1"/>
    </source>
</evidence>
<comment type="caution">
    <text evidence="1">The sequence shown here is derived from an EMBL/GenBank/DDBJ whole genome shotgun (WGS) entry which is preliminary data.</text>
</comment>
<gene>
    <name evidence="1" type="ORF">T4A_11067</name>
</gene>
<proteinExistence type="predicted"/>